<reference evidence="2 3" key="1">
    <citation type="journal article" date="2019" name="Sci. Rep.">
        <title>Orb-weaving spider Araneus ventricosus genome elucidates the spidroin gene catalogue.</title>
        <authorList>
            <person name="Kono N."/>
            <person name="Nakamura H."/>
            <person name="Ohtoshi R."/>
            <person name="Moran D.A.P."/>
            <person name="Shinohara A."/>
            <person name="Yoshida Y."/>
            <person name="Fujiwara M."/>
            <person name="Mori M."/>
            <person name="Tomita M."/>
            <person name="Arakawa K."/>
        </authorList>
    </citation>
    <scope>NUCLEOTIDE SEQUENCE [LARGE SCALE GENOMIC DNA]</scope>
</reference>
<name>A0A4Y2H7N9_ARAVE</name>
<proteinExistence type="predicted"/>
<evidence type="ECO:0000313" key="2">
    <source>
        <dbReference type="EMBL" id="GBM60324.1"/>
    </source>
</evidence>
<dbReference type="Proteomes" id="UP000499080">
    <property type="component" value="Unassembled WGS sequence"/>
</dbReference>
<dbReference type="EMBL" id="BGPR01001719">
    <property type="protein sequence ID" value="GBM60324.1"/>
    <property type="molecule type" value="Genomic_DNA"/>
</dbReference>
<dbReference type="AlphaFoldDB" id="A0A4Y2H7N9"/>
<dbReference type="OrthoDB" id="6429571at2759"/>
<organism evidence="2 3">
    <name type="scientific">Araneus ventricosus</name>
    <name type="common">Orbweaver spider</name>
    <name type="synonym">Epeira ventricosa</name>
    <dbReference type="NCBI Taxonomy" id="182803"/>
    <lineage>
        <taxon>Eukaryota</taxon>
        <taxon>Metazoa</taxon>
        <taxon>Ecdysozoa</taxon>
        <taxon>Arthropoda</taxon>
        <taxon>Chelicerata</taxon>
        <taxon>Arachnida</taxon>
        <taxon>Araneae</taxon>
        <taxon>Araneomorphae</taxon>
        <taxon>Entelegynae</taxon>
        <taxon>Araneoidea</taxon>
        <taxon>Araneidae</taxon>
        <taxon>Araneus</taxon>
    </lineage>
</organism>
<dbReference type="Pfam" id="PF20700">
    <property type="entry name" value="Mutator"/>
    <property type="match status" value="1"/>
</dbReference>
<protein>
    <recommendedName>
        <fullName evidence="1">Mutator-like transposase domain-containing protein</fullName>
    </recommendedName>
</protein>
<dbReference type="InterPro" id="IPR049012">
    <property type="entry name" value="Mutator_transp_dom"/>
</dbReference>
<keyword evidence="3" id="KW-1185">Reference proteome</keyword>
<evidence type="ECO:0000259" key="1">
    <source>
        <dbReference type="Pfam" id="PF20700"/>
    </source>
</evidence>
<comment type="caution">
    <text evidence="2">The sequence shown here is derived from an EMBL/GenBank/DDBJ whole genome shotgun (WGS) entry which is preliminary data.</text>
</comment>
<accession>A0A4Y2H7N9</accession>
<feature type="domain" description="Mutator-like transposase" evidence="1">
    <location>
        <begin position="76"/>
        <end position="212"/>
    </location>
</feature>
<sequence length="243" mass="28175">MDLIRKRYRKPKGRPCKRRSAQSANALKRWNKSVDKIDDSAVVEAEIIKNKDFKKQVLDLSRDVVRGKYIDCDSSLENEEVIDVCVSYDGTWGKRGHTSLHGIGIVIDILTGLVIDFEVLSKYCHDCVNSEGMLCKNTPEFRIWHDSHKNDCQKNFNGSSNSMEMNAAAILWKRSVKEAKMRYMTLLSDGDGKIHQHLNEIQVYGKKCDHHERRVYKPCCKKSWYWFEKCCPRLEEKRCHSGG</sequence>
<evidence type="ECO:0000313" key="3">
    <source>
        <dbReference type="Proteomes" id="UP000499080"/>
    </source>
</evidence>
<gene>
    <name evidence="2" type="ORF">AVEN_108111_1</name>
</gene>